<keyword evidence="1" id="KW-0175">Coiled coil</keyword>
<dbReference type="EMBL" id="GEFM01006375">
    <property type="protein sequence ID" value="JAP69421.1"/>
    <property type="molecule type" value="mRNA"/>
</dbReference>
<feature type="domain" description="Transposable element P transposase-like RNase H" evidence="3">
    <location>
        <begin position="247"/>
        <end position="371"/>
    </location>
</feature>
<feature type="region of interest" description="Disordered" evidence="2">
    <location>
        <begin position="110"/>
        <end position="129"/>
    </location>
</feature>
<feature type="region of interest" description="Disordered" evidence="2">
    <location>
        <begin position="42"/>
        <end position="95"/>
    </location>
</feature>
<sequence length="371" mass="40568">EEHFTEDQFEPLVLQNHGIRKLKPDATPSIFVHRKHRVKRTASACSAAPAADQDTTATSDTIPPTHADHHARLPQHSVQGPQTPPASGNPQPLPAAAADVVDCTTSACSAASAPHQDESGGVNGSSSRTRPVSEIAVAALHRKIEELEEQLRSAKRRLSLSQRQRNKAVEEKNSLGKQLNRFLAPDQLQCMERSSMKGTPWSTATIEKALKLRLACGARGFNVVRQLAAPLPTERTLQRYLEKFKFSPGKLHDVLHSLAVKVNFMEDHERHAVLMLGEIQLTTGLACEQETGSSTPPSVDGTRSEDVTVTHGHVFMLGGVTTHWRQTVAYHVTENSFGSDTVKSVTLAILQECEQFGIRVDAVVSDKENKN</sequence>
<evidence type="ECO:0000259" key="3">
    <source>
        <dbReference type="Pfam" id="PF21787"/>
    </source>
</evidence>
<name>A0A131XV25_IXORI</name>
<protein>
    <recommendedName>
        <fullName evidence="3">Transposable element P transposase-like RNase H domain-containing protein</fullName>
    </recommendedName>
</protein>
<feature type="compositionally biased region" description="Low complexity" evidence="2">
    <location>
        <begin position="42"/>
        <end position="61"/>
    </location>
</feature>
<dbReference type="Pfam" id="PF21787">
    <property type="entry name" value="TNP-like_RNaseH_N"/>
    <property type="match status" value="1"/>
</dbReference>
<evidence type="ECO:0000256" key="1">
    <source>
        <dbReference type="SAM" id="Coils"/>
    </source>
</evidence>
<dbReference type="AlphaFoldDB" id="A0A131XV25"/>
<organism evidence="4">
    <name type="scientific">Ixodes ricinus</name>
    <name type="common">Common tick</name>
    <name type="synonym">Acarus ricinus</name>
    <dbReference type="NCBI Taxonomy" id="34613"/>
    <lineage>
        <taxon>Eukaryota</taxon>
        <taxon>Metazoa</taxon>
        <taxon>Ecdysozoa</taxon>
        <taxon>Arthropoda</taxon>
        <taxon>Chelicerata</taxon>
        <taxon>Arachnida</taxon>
        <taxon>Acari</taxon>
        <taxon>Parasitiformes</taxon>
        <taxon>Ixodida</taxon>
        <taxon>Ixodoidea</taxon>
        <taxon>Ixodidae</taxon>
        <taxon>Ixodinae</taxon>
        <taxon>Ixodes</taxon>
    </lineage>
</organism>
<reference evidence="4" key="1">
    <citation type="submission" date="2016-02" db="EMBL/GenBank/DDBJ databases">
        <title>RNAseq analyses of the midgut from blood- or serum-fed Ixodes ricinus ticks.</title>
        <authorList>
            <person name="Perner J."/>
            <person name="Provaznik J."/>
            <person name="Schrenkova J."/>
            <person name="Urbanova V."/>
            <person name="Ribeiro J.M."/>
            <person name="Kopacek P."/>
        </authorList>
    </citation>
    <scope>NUCLEOTIDE SEQUENCE</scope>
    <source>
        <tissue evidence="4">Gut</tissue>
    </source>
</reference>
<feature type="compositionally biased region" description="Polar residues" evidence="2">
    <location>
        <begin position="76"/>
        <end position="90"/>
    </location>
</feature>
<feature type="coiled-coil region" evidence="1">
    <location>
        <begin position="137"/>
        <end position="171"/>
    </location>
</feature>
<feature type="non-terminal residue" evidence="4">
    <location>
        <position position="1"/>
    </location>
</feature>
<dbReference type="InterPro" id="IPR048365">
    <property type="entry name" value="TNP-like_RNaseH_N"/>
</dbReference>
<evidence type="ECO:0000256" key="2">
    <source>
        <dbReference type="SAM" id="MobiDB-lite"/>
    </source>
</evidence>
<accession>A0A131XV25</accession>
<evidence type="ECO:0000313" key="4">
    <source>
        <dbReference type="EMBL" id="JAP69421.1"/>
    </source>
</evidence>
<proteinExistence type="evidence at transcript level"/>